<dbReference type="Proteomes" id="UP000472335">
    <property type="component" value="Unassembled WGS sequence"/>
</dbReference>
<accession>A0A6G4VHG6</accession>
<comment type="caution">
    <text evidence="3">The sequence shown here is derived from an EMBL/GenBank/DDBJ whole genome shotgun (WGS) entry which is preliminary data.</text>
</comment>
<protein>
    <submittedName>
        <fullName evidence="3">Lasso peptide biosynthesis B2 protein</fullName>
    </submittedName>
</protein>
<evidence type="ECO:0000313" key="4">
    <source>
        <dbReference type="Proteomes" id="UP000472335"/>
    </source>
</evidence>
<evidence type="ECO:0000256" key="1">
    <source>
        <dbReference type="SAM" id="MobiDB-lite"/>
    </source>
</evidence>
<dbReference type="AlphaFoldDB" id="A0A6G4VHG6"/>
<dbReference type="EMBL" id="JAAKZY010000199">
    <property type="protein sequence ID" value="NGO13598.1"/>
    <property type="molecule type" value="Genomic_DNA"/>
</dbReference>
<dbReference type="RefSeq" id="WP_165267176.1">
    <property type="nucleotide sequence ID" value="NZ_JAAKZY010000199.1"/>
</dbReference>
<gene>
    <name evidence="3" type="ORF">G5C60_39910</name>
</gene>
<organism evidence="3 4">
    <name type="scientific">Streptomyces scabichelini</name>
    <dbReference type="NCBI Taxonomy" id="2711217"/>
    <lineage>
        <taxon>Bacteria</taxon>
        <taxon>Bacillati</taxon>
        <taxon>Actinomycetota</taxon>
        <taxon>Actinomycetes</taxon>
        <taxon>Kitasatosporales</taxon>
        <taxon>Streptomycetaceae</taxon>
        <taxon>Streptomyces</taxon>
    </lineage>
</organism>
<feature type="region of interest" description="Disordered" evidence="1">
    <location>
        <begin position="145"/>
        <end position="167"/>
    </location>
</feature>
<sequence>MTSPEAIFHDPRSVPLRHRIPVRLAVGAARLLAHQHPRRIRAVLEWLRRGARPATLDRTQGARDAVVAVSLACARREGCLARSLATILLCRLHGQWPTWCVGARRLAPFGAHAWVEAEGVPVGEDYPPDYFRPLFTVPCAPGSFRRAPGSVSRESTAVRRRGRGLRP</sequence>
<reference evidence="3 4" key="1">
    <citation type="submission" date="2020-02" db="EMBL/GenBank/DDBJ databases">
        <title>Whole-genome analyses of novel actinobacteria.</title>
        <authorList>
            <person name="Sahin N."/>
            <person name="Gencbay T."/>
        </authorList>
    </citation>
    <scope>NUCLEOTIDE SEQUENCE [LARGE SCALE GENOMIC DNA]</scope>
    <source>
        <strain evidence="3 4">HC44</strain>
    </source>
</reference>
<feature type="domain" description="Microcin J25-processing protein McjB C-terminal" evidence="2">
    <location>
        <begin position="24"/>
        <end position="136"/>
    </location>
</feature>
<name>A0A6G4VHG6_9ACTN</name>
<dbReference type="Pfam" id="PF13471">
    <property type="entry name" value="Transglut_core3"/>
    <property type="match status" value="1"/>
</dbReference>
<dbReference type="InterPro" id="IPR032708">
    <property type="entry name" value="McjB_C"/>
</dbReference>
<dbReference type="InterPro" id="IPR053521">
    <property type="entry name" value="McjB-like"/>
</dbReference>
<evidence type="ECO:0000313" key="3">
    <source>
        <dbReference type="EMBL" id="NGO13598.1"/>
    </source>
</evidence>
<proteinExistence type="predicted"/>
<keyword evidence="4" id="KW-1185">Reference proteome</keyword>
<evidence type="ECO:0000259" key="2">
    <source>
        <dbReference type="Pfam" id="PF13471"/>
    </source>
</evidence>
<dbReference type="NCBIfam" id="NF033537">
    <property type="entry name" value="lasso_biosyn_B2"/>
    <property type="match status" value="1"/>
</dbReference>
<feature type="compositionally biased region" description="Basic residues" evidence="1">
    <location>
        <begin position="158"/>
        <end position="167"/>
    </location>
</feature>